<keyword evidence="1" id="KW-1133">Transmembrane helix</keyword>
<evidence type="ECO:0000256" key="1">
    <source>
        <dbReference type="SAM" id="Phobius"/>
    </source>
</evidence>
<dbReference type="Proteomes" id="UP000269412">
    <property type="component" value="Unassembled WGS sequence"/>
</dbReference>
<organism evidence="2 3">
    <name type="scientific">Maribacter vaceletii</name>
    <dbReference type="NCBI Taxonomy" id="1206816"/>
    <lineage>
        <taxon>Bacteria</taxon>
        <taxon>Pseudomonadati</taxon>
        <taxon>Bacteroidota</taxon>
        <taxon>Flavobacteriia</taxon>
        <taxon>Flavobacteriales</taxon>
        <taxon>Flavobacteriaceae</taxon>
        <taxon>Maribacter</taxon>
    </lineage>
</organism>
<evidence type="ECO:0000313" key="3">
    <source>
        <dbReference type="Proteomes" id="UP000269412"/>
    </source>
</evidence>
<keyword evidence="3" id="KW-1185">Reference proteome</keyword>
<feature type="transmembrane region" description="Helical" evidence="1">
    <location>
        <begin position="114"/>
        <end position="135"/>
    </location>
</feature>
<protein>
    <submittedName>
        <fullName evidence="2">Uncharacterized protein</fullName>
    </submittedName>
</protein>
<name>A0A495EET8_9FLAO</name>
<keyword evidence="1" id="KW-0472">Membrane</keyword>
<comment type="caution">
    <text evidence="2">The sequence shown here is derived from an EMBL/GenBank/DDBJ whole genome shotgun (WGS) entry which is preliminary data.</text>
</comment>
<gene>
    <name evidence="2" type="ORF">CLV91_1477</name>
</gene>
<reference evidence="2 3" key="1">
    <citation type="submission" date="2018-10" db="EMBL/GenBank/DDBJ databases">
        <title>Genomic Encyclopedia of Archaeal and Bacterial Type Strains, Phase II (KMG-II): from individual species to whole genera.</title>
        <authorList>
            <person name="Goeker M."/>
        </authorList>
    </citation>
    <scope>NUCLEOTIDE SEQUENCE [LARGE SCALE GENOMIC DNA]</scope>
    <source>
        <strain evidence="2 3">DSM 25230</strain>
    </source>
</reference>
<keyword evidence="1" id="KW-0812">Transmembrane</keyword>
<sequence length="141" mass="15994">MTTLNKTQIPLWVNIMQSILILIMLGQVYMYFLNHQMIVNSGIQVEGIPNLNLIYEMGARTLVMAIISIYVMITQSPKQYIIILIMNVLREGLETIIDPLYPVLNAPASPMVDLGIHLIIVAIEVWAFVTVLRITKKLSQK</sequence>
<dbReference type="AlphaFoldDB" id="A0A495EET8"/>
<dbReference type="EMBL" id="RBIQ01000007">
    <property type="protein sequence ID" value="RKR15392.1"/>
    <property type="molecule type" value="Genomic_DNA"/>
</dbReference>
<evidence type="ECO:0000313" key="2">
    <source>
        <dbReference type="EMBL" id="RKR15392.1"/>
    </source>
</evidence>
<feature type="transmembrane region" description="Helical" evidence="1">
    <location>
        <begin position="53"/>
        <end position="73"/>
    </location>
</feature>
<accession>A0A495EET8</accession>
<proteinExistence type="predicted"/>
<feature type="transmembrane region" description="Helical" evidence="1">
    <location>
        <begin position="80"/>
        <end position="102"/>
    </location>
</feature>
<feature type="transmembrane region" description="Helical" evidence="1">
    <location>
        <begin position="12"/>
        <end position="33"/>
    </location>
</feature>